<evidence type="ECO:0000313" key="1">
    <source>
        <dbReference type="EMBL" id="MPN44200.1"/>
    </source>
</evidence>
<sequence length="36" mass="4256">MSVAWMPHVSHHDKEVVYGKQKVFLANSKYILMFSF</sequence>
<dbReference type="EMBL" id="VSSQ01103145">
    <property type="protein sequence ID" value="MPN44200.1"/>
    <property type="molecule type" value="Genomic_DNA"/>
</dbReference>
<comment type="caution">
    <text evidence="1">The sequence shown here is derived from an EMBL/GenBank/DDBJ whole genome shotgun (WGS) entry which is preliminary data.</text>
</comment>
<gene>
    <name evidence="1" type="ORF">SDC9_191761</name>
</gene>
<organism evidence="1">
    <name type="scientific">bioreactor metagenome</name>
    <dbReference type="NCBI Taxonomy" id="1076179"/>
    <lineage>
        <taxon>unclassified sequences</taxon>
        <taxon>metagenomes</taxon>
        <taxon>ecological metagenomes</taxon>
    </lineage>
</organism>
<protein>
    <submittedName>
        <fullName evidence="1">Uncharacterized protein</fullName>
    </submittedName>
</protein>
<reference evidence="1" key="1">
    <citation type="submission" date="2019-08" db="EMBL/GenBank/DDBJ databases">
        <authorList>
            <person name="Kucharzyk K."/>
            <person name="Murdoch R.W."/>
            <person name="Higgins S."/>
            <person name="Loffler F."/>
        </authorList>
    </citation>
    <scope>NUCLEOTIDE SEQUENCE</scope>
</reference>
<dbReference type="AlphaFoldDB" id="A0A645HZ59"/>
<accession>A0A645HZ59</accession>
<proteinExistence type="predicted"/>
<name>A0A645HZ59_9ZZZZ</name>